<dbReference type="AlphaFoldDB" id="A0A1B0ASI1"/>
<evidence type="ECO:0000256" key="1">
    <source>
        <dbReference type="SAM" id="Phobius"/>
    </source>
</evidence>
<keyword evidence="1" id="KW-0472">Membrane</keyword>
<keyword evidence="1" id="KW-1133">Transmembrane helix</keyword>
<proteinExistence type="predicted"/>
<keyword evidence="1" id="KW-0812">Transmembrane</keyword>
<dbReference type="Proteomes" id="UP000092460">
    <property type="component" value="Unassembled WGS sequence"/>
</dbReference>
<protein>
    <submittedName>
        <fullName evidence="2">Uncharacterized protein</fullName>
    </submittedName>
</protein>
<name>A0A1B0ASI1_9MUSC</name>
<evidence type="ECO:0000313" key="2">
    <source>
        <dbReference type="EnsemblMetazoa" id="GPPI006997-PA"/>
    </source>
</evidence>
<reference evidence="3" key="1">
    <citation type="submission" date="2015-01" db="EMBL/GenBank/DDBJ databases">
        <authorList>
            <person name="Aksoy S."/>
            <person name="Warren W."/>
            <person name="Wilson R.K."/>
        </authorList>
    </citation>
    <scope>NUCLEOTIDE SEQUENCE [LARGE SCALE GENOMIC DNA]</scope>
    <source>
        <strain evidence="3">IAEA</strain>
    </source>
</reference>
<keyword evidence="3" id="KW-1185">Reference proteome</keyword>
<dbReference type="EnsemblMetazoa" id="GPPI006997-RA">
    <property type="protein sequence ID" value="GPPI006997-PA"/>
    <property type="gene ID" value="GPPI006997"/>
</dbReference>
<organism evidence="2 3">
    <name type="scientific">Glossina palpalis gambiensis</name>
    <dbReference type="NCBI Taxonomy" id="67801"/>
    <lineage>
        <taxon>Eukaryota</taxon>
        <taxon>Metazoa</taxon>
        <taxon>Ecdysozoa</taxon>
        <taxon>Arthropoda</taxon>
        <taxon>Hexapoda</taxon>
        <taxon>Insecta</taxon>
        <taxon>Pterygota</taxon>
        <taxon>Neoptera</taxon>
        <taxon>Endopterygota</taxon>
        <taxon>Diptera</taxon>
        <taxon>Brachycera</taxon>
        <taxon>Muscomorpha</taxon>
        <taxon>Hippoboscoidea</taxon>
        <taxon>Glossinidae</taxon>
        <taxon>Glossina</taxon>
    </lineage>
</organism>
<feature type="transmembrane region" description="Helical" evidence="1">
    <location>
        <begin position="14"/>
        <end position="38"/>
    </location>
</feature>
<dbReference type="EMBL" id="JXJN01002791">
    <property type="status" value="NOT_ANNOTATED_CDS"/>
    <property type="molecule type" value="Genomic_DNA"/>
</dbReference>
<reference evidence="2" key="2">
    <citation type="submission" date="2020-05" db="UniProtKB">
        <authorList>
            <consortium name="EnsemblMetazoa"/>
        </authorList>
    </citation>
    <scope>IDENTIFICATION</scope>
    <source>
        <strain evidence="2">IAEA</strain>
    </source>
</reference>
<accession>A0A1B0ASI1</accession>
<evidence type="ECO:0000313" key="3">
    <source>
        <dbReference type="Proteomes" id="UP000092460"/>
    </source>
</evidence>
<dbReference type="VEuPathDB" id="VectorBase:GPPI006997"/>
<sequence length="102" mass="12073">MTTNTTNSSDNCTPIYSCFLCVLLLYNTIVMMVAVPALHSHNHWQETRKQFSFCMCISTKHNVRSAATRNRHCRQLSTYAKYVNPHHHHHHHHRYHQTEKTE</sequence>